<evidence type="ECO:0000256" key="2">
    <source>
        <dbReference type="ARBA" id="ARBA00002713"/>
    </source>
</evidence>
<dbReference type="PIRSF" id="PIRSF016049">
    <property type="entry name" value="Man_dehyd"/>
    <property type="match status" value="1"/>
</dbReference>
<dbReference type="UniPathway" id="UPA00246"/>
<organism evidence="10 11">
    <name type="scientific">Teichococcus aestuarii</name>
    <dbReference type="NCBI Taxonomy" id="568898"/>
    <lineage>
        <taxon>Bacteria</taxon>
        <taxon>Pseudomonadati</taxon>
        <taxon>Pseudomonadota</taxon>
        <taxon>Alphaproteobacteria</taxon>
        <taxon>Acetobacterales</taxon>
        <taxon>Roseomonadaceae</taxon>
        <taxon>Roseomonas</taxon>
    </lineage>
</organism>
<evidence type="ECO:0000256" key="4">
    <source>
        <dbReference type="ARBA" id="ARBA00007389"/>
    </source>
</evidence>
<dbReference type="InterPro" id="IPR004628">
    <property type="entry name" value="Man_deHydtase"/>
</dbReference>
<protein>
    <recommendedName>
        <fullName evidence="5 9">Mannonate dehydratase</fullName>
        <ecNumber evidence="5 9">4.2.1.8</ecNumber>
    </recommendedName>
    <alternativeName>
        <fullName evidence="9">D-mannonate hydro-lyase</fullName>
    </alternativeName>
</protein>
<dbReference type="EMBL" id="PDOA01000007">
    <property type="protein sequence ID" value="PWC28555.1"/>
    <property type="molecule type" value="Genomic_DNA"/>
</dbReference>
<evidence type="ECO:0000313" key="10">
    <source>
        <dbReference type="EMBL" id="PWC28555.1"/>
    </source>
</evidence>
<keyword evidence="11" id="KW-1185">Reference proteome</keyword>
<evidence type="ECO:0000256" key="1">
    <source>
        <dbReference type="ARBA" id="ARBA00001794"/>
    </source>
</evidence>
<proteinExistence type="inferred from homology"/>
<accession>A0A2U1V3T1</accession>
<evidence type="ECO:0000256" key="6">
    <source>
        <dbReference type="ARBA" id="ARBA00023004"/>
    </source>
</evidence>
<dbReference type="Pfam" id="PF03786">
    <property type="entry name" value="UxuA"/>
    <property type="match status" value="1"/>
</dbReference>
<keyword evidence="8 9" id="KW-0456">Lyase</keyword>
<name>A0A2U1V3T1_9PROT</name>
<dbReference type="Gene3D" id="3.20.20.150">
    <property type="entry name" value="Divalent-metal-dependent TIM barrel enzymes"/>
    <property type="match status" value="1"/>
</dbReference>
<dbReference type="RefSeq" id="WP_109517376.1">
    <property type="nucleotide sequence ID" value="NZ_PDOA01000007.1"/>
</dbReference>
<comment type="similarity">
    <text evidence="4 9">Belongs to the mannonate dehydratase family.</text>
</comment>
<dbReference type="AlphaFoldDB" id="A0A2U1V3T1"/>
<comment type="pathway">
    <text evidence="3 9">Carbohydrate metabolism; pentose and glucuronate interconversion.</text>
</comment>
<evidence type="ECO:0000256" key="9">
    <source>
        <dbReference type="HAMAP-Rule" id="MF_00106"/>
    </source>
</evidence>
<dbReference type="NCBIfam" id="NF003027">
    <property type="entry name" value="PRK03906.1"/>
    <property type="match status" value="1"/>
</dbReference>
<reference evidence="11" key="1">
    <citation type="submission" date="2017-10" db="EMBL/GenBank/DDBJ databases">
        <authorList>
            <person name="Toshchakov S.V."/>
            <person name="Goeva M.A."/>
        </authorList>
    </citation>
    <scope>NUCLEOTIDE SEQUENCE [LARGE SCALE GENOMIC DNA]</scope>
    <source>
        <strain evidence="11">JR1/69-1-13</strain>
    </source>
</reference>
<evidence type="ECO:0000256" key="7">
    <source>
        <dbReference type="ARBA" id="ARBA00023211"/>
    </source>
</evidence>
<dbReference type="NCBIfam" id="TIGR00695">
    <property type="entry name" value="uxuA"/>
    <property type="match status" value="1"/>
</dbReference>
<comment type="function">
    <text evidence="2 9">Catalyzes the dehydration of D-mannonate.</text>
</comment>
<dbReference type="GO" id="GO:0030145">
    <property type="term" value="F:manganese ion binding"/>
    <property type="evidence" value="ECO:0007669"/>
    <property type="project" value="TreeGrafter"/>
</dbReference>
<dbReference type="InterPro" id="IPR036237">
    <property type="entry name" value="Xyl_isomerase-like_sf"/>
</dbReference>
<dbReference type="GO" id="GO:0008198">
    <property type="term" value="F:ferrous iron binding"/>
    <property type="evidence" value="ECO:0007669"/>
    <property type="project" value="TreeGrafter"/>
</dbReference>
<comment type="catalytic activity">
    <reaction evidence="1 9">
        <text>D-mannonate = 2-dehydro-3-deoxy-D-gluconate + H2O</text>
        <dbReference type="Rhea" id="RHEA:20097"/>
        <dbReference type="ChEBI" id="CHEBI:15377"/>
        <dbReference type="ChEBI" id="CHEBI:17767"/>
        <dbReference type="ChEBI" id="CHEBI:57990"/>
        <dbReference type="EC" id="4.2.1.8"/>
    </reaction>
</comment>
<comment type="caution">
    <text evidence="10">The sequence shown here is derived from an EMBL/GenBank/DDBJ whole genome shotgun (WGS) entry which is preliminary data.</text>
</comment>
<dbReference type="EC" id="4.2.1.8" evidence="5 9"/>
<dbReference type="Proteomes" id="UP000245048">
    <property type="component" value="Unassembled WGS sequence"/>
</dbReference>
<evidence type="ECO:0000313" key="11">
    <source>
        <dbReference type="Proteomes" id="UP000245048"/>
    </source>
</evidence>
<dbReference type="PANTHER" id="PTHR30387">
    <property type="entry name" value="MANNONATE DEHYDRATASE"/>
    <property type="match status" value="1"/>
</dbReference>
<evidence type="ECO:0000256" key="5">
    <source>
        <dbReference type="ARBA" id="ARBA00012927"/>
    </source>
</evidence>
<dbReference type="PANTHER" id="PTHR30387:SF2">
    <property type="entry name" value="MANNONATE DEHYDRATASE"/>
    <property type="match status" value="1"/>
</dbReference>
<comment type="cofactor">
    <cofactor evidence="9">
        <name>Fe(2+)</name>
        <dbReference type="ChEBI" id="CHEBI:29033"/>
    </cofactor>
    <cofactor evidence="9">
        <name>Mn(2+)</name>
        <dbReference type="ChEBI" id="CHEBI:29035"/>
    </cofactor>
</comment>
<gene>
    <name evidence="9 10" type="primary">uxuA</name>
    <name evidence="10" type="ORF">CR165_12760</name>
</gene>
<dbReference type="SUPFAM" id="SSF51658">
    <property type="entry name" value="Xylose isomerase-like"/>
    <property type="match status" value="1"/>
</dbReference>
<keyword evidence="6 9" id="KW-0408">Iron</keyword>
<dbReference type="GO" id="GO:0008927">
    <property type="term" value="F:mannonate dehydratase activity"/>
    <property type="evidence" value="ECO:0007669"/>
    <property type="project" value="UniProtKB-UniRule"/>
</dbReference>
<dbReference type="OrthoDB" id="9780250at2"/>
<evidence type="ECO:0000256" key="3">
    <source>
        <dbReference type="ARBA" id="ARBA00004892"/>
    </source>
</evidence>
<keyword evidence="7 9" id="KW-0464">Manganese</keyword>
<dbReference type="GO" id="GO:0042840">
    <property type="term" value="P:D-glucuronate catabolic process"/>
    <property type="evidence" value="ECO:0007669"/>
    <property type="project" value="TreeGrafter"/>
</dbReference>
<sequence>MEETWRWFGPDDAVKLNHIRQTGARGIVTSLHHIPYGVVWSVEEIEKRKAILAEDASLGLSWSVVESLPVHEKIRRGDADCAALFENYRASMRNLAACGVKVICYNFMPVLDWTRTELAHPLPGGGTALRFNAHQYVAFDVFMLERPGAAEGVAPELLAHAKEWVDTATPAQKDTLLASIMAGLPGAFDRYDIPGLRRILAEYGQMTRADLQANLKRFLQEVIPTAEEVGISLCMHPDDPPRPLFGLPRIVSNEQDIADLLAMVDSPANGLTLCSGSLGALCSGSLGAGPGNDVPAIARRFADRIRFAHLRNVAKEPDGSFMEADHLGGDVDMVAVVEALLTEQKRRQEAGIADWRIPFRPDHGHELLDDVGKPTFPGYPAIGRMRGLAELRGVIAALAAVKNLPV</sequence>
<dbReference type="HAMAP" id="MF_00106">
    <property type="entry name" value="UxuA"/>
    <property type="match status" value="1"/>
</dbReference>
<evidence type="ECO:0000256" key="8">
    <source>
        <dbReference type="ARBA" id="ARBA00023239"/>
    </source>
</evidence>